<dbReference type="SMART" id="SM00345">
    <property type="entry name" value="HTH_GNTR"/>
    <property type="match status" value="1"/>
</dbReference>
<keyword evidence="8" id="KW-1185">Reference proteome</keyword>
<dbReference type="GO" id="GO:0030170">
    <property type="term" value="F:pyridoxal phosphate binding"/>
    <property type="evidence" value="ECO:0007669"/>
    <property type="project" value="InterPro"/>
</dbReference>
<keyword evidence="7" id="KW-0032">Aminotransferase</keyword>
<dbReference type="GO" id="GO:0003700">
    <property type="term" value="F:DNA-binding transcription factor activity"/>
    <property type="evidence" value="ECO:0007669"/>
    <property type="project" value="InterPro"/>
</dbReference>
<accession>A0A7X1GHS5</accession>
<sequence>MSRIRYKRLVDEFAQQIRSGALSPGTQLPTLRALMTSQRIALATALRVYNELEASGLVVGETGRGTFVRDASVPRGLGLEQQPLSAGSVDLTFNYPAVPGQAELLREGLRALAASGDLDALLHSPPQGGRPHERQTAARHLRNREIRVAGDQVLIVNGAQQGLAVTLMALLKPGDVLALDALTYPGLKTLAQAHRLDLEALPQIAGHTDLDALEALCQRRPVRALYCMPTLHNPLGTVMSAPDRLRLAQLAERYGFVLIEDGAYAFLAEPSPKPLFTLAPERTVYIGGLSKSVASGLRVGFVVAPKAIIPALEHAIRISTWSTPSLNVALACRWIDSGVVDDLEEQKRQDAHCRQTLARQVLRHSTLIGHPSSYYFWLPLPEGLRADRVVADLARQGVMVTSAEPFATTAHVPHALRVAMGSVAMDRLKQALERVREAVAG</sequence>
<dbReference type="InterPro" id="IPR036390">
    <property type="entry name" value="WH_DNA-bd_sf"/>
</dbReference>
<comment type="caution">
    <text evidence="7">The sequence shown here is derived from an EMBL/GenBank/DDBJ whole genome shotgun (WGS) entry which is preliminary data.</text>
</comment>
<comment type="similarity">
    <text evidence="1">In the C-terminal section; belongs to the class-I pyridoxal-phosphate-dependent aminotransferase family.</text>
</comment>
<dbReference type="PANTHER" id="PTHR46577">
    <property type="entry name" value="HTH-TYPE TRANSCRIPTIONAL REGULATORY PROTEIN GABR"/>
    <property type="match status" value="1"/>
</dbReference>
<dbReference type="InterPro" id="IPR051446">
    <property type="entry name" value="HTH_trans_reg/aminotransferase"/>
</dbReference>
<keyword evidence="5" id="KW-0804">Transcription</keyword>
<dbReference type="CDD" id="cd00609">
    <property type="entry name" value="AAT_like"/>
    <property type="match status" value="1"/>
</dbReference>
<dbReference type="Gene3D" id="3.40.640.10">
    <property type="entry name" value="Type I PLP-dependent aspartate aminotransferase-like (Major domain)"/>
    <property type="match status" value="1"/>
</dbReference>
<dbReference type="Proteomes" id="UP000526003">
    <property type="component" value="Unassembled WGS sequence"/>
</dbReference>
<dbReference type="InterPro" id="IPR015421">
    <property type="entry name" value="PyrdxlP-dep_Trfase_major"/>
</dbReference>
<dbReference type="Gene3D" id="1.10.10.10">
    <property type="entry name" value="Winged helix-like DNA-binding domain superfamily/Winged helix DNA-binding domain"/>
    <property type="match status" value="1"/>
</dbReference>
<dbReference type="Pfam" id="PF00155">
    <property type="entry name" value="Aminotran_1_2"/>
    <property type="match status" value="1"/>
</dbReference>
<evidence type="ECO:0000259" key="6">
    <source>
        <dbReference type="PROSITE" id="PS50949"/>
    </source>
</evidence>
<dbReference type="InterPro" id="IPR036388">
    <property type="entry name" value="WH-like_DNA-bd_sf"/>
</dbReference>
<dbReference type="RefSeq" id="WP_182341481.1">
    <property type="nucleotide sequence ID" value="NZ_CP130043.1"/>
</dbReference>
<dbReference type="GO" id="GO:0008483">
    <property type="term" value="F:transaminase activity"/>
    <property type="evidence" value="ECO:0007669"/>
    <property type="project" value="UniProtKB-KW"/>
</dbReference>
<evidence type="ECO:0000313" key="8">
    <source>
        <dbReference type="Proteomes" id="UP000526003"/>
    </source>
</evidence>
<gene>
    <name evidence="7" type="ORF">H7995_23355</name>
</gene>
<dbReference type="SUPFAM" id="SSF46785">
    <property type="entry name" value="Winged helix' DNA-binding domain"/>
    <property type="match status" value="1"/>
</dbReference>
<evidence type="ECO:0000313" key="7">
    <source>
        <dbReference type="EMBL" id="MBC2692731.1"/>
    </source>
</evidence>
<dbReference type="EMBL" id="JACMYG010000032">
    <property type="protein sequence ID" value="MBC2692731.1"/>
    <property type="molecule type" value="Genomic_DNA"/>
</dbReference>
<dbReference type="AlphaFoldDB" id="A0A7X1GHS5"/>
<evidence type="ECO:0000256" key="2">
    <source>
        <dbReference type="ARBA" id="ARBA00022898"/>
    </source>
</evidence>
<evidence type="ECO:0000256" key="1">
    <source>
        <dbReference type="ARBA" id="ARBA00005384"/>
    </source>
</evidence>
<dbReference type="CDD" id="cd07377">
    <property type="entry name" value="WHTH_GntR"/>
    <property type="match status" value="1"/>
</dbReference>
<dbReference type="Gene3D" id="3.90.1150.10">
    <property type="entry name" value="Aspartate Aminotransferase, domain 1"/>
    <property type="match status" value="1"/>
</dbReference>
<dbReference type="Pfam" id="PF00392">
    <property type="entry name" value="GntR"/>
    <property type="match status" value="1"/>
</dbReference>
<name>A0A7X1GHS5_9PSED</name>
<dbReference type="GO" id="GO:0003677">
    <property type="term" value="F:DNA binding"/>
    <property type="evidence" value="ECO:0007669"/>
    <property type="project" value="UniProtKB-KW"/>
</dbReference>
<dbReference type="PROSITE" id="PS50949">
    <property type="entry name" value="HTH_GNTR"/>
    <property type="match status" value="1"/>
</dbReference>
<keyword evidence="3" id="KW-0805">Transcription regulation</keyword>
<evidence type="ECO:0000256" key="5">
    <source>
        <dbReference type="ARBA" id="ARBA00023163"/>
    </source>
</evidence>
<keyword evidence="2" id="KW-0663">Pyridoxal phosphate</keyword>
<reference evidence="7 8" key="1">
    <citation type="submission" date="2020-08" db="EMBL/GenBank/DDBJ databases">
        <title>Pseudomonas sp. nov.</title>
        <authorList>
            <person name="Gieschler S."/>
            <person name="Fiedler G."/>
            <person name="Brinks E."/>
            <person name="Boehnlein C."/>
            <person name="Franz C.M.A.P."/>
            <person name="Kabisch J."/>
        </authorList>
    </citation>
    <scope>NUCLEOTIDE SEQUENCE [LARGE SCALE GENOMIC DNA]</scope>
    <source>
        <strain evidence="7 8">MBT-1</strain>
    </source>
</reference>
<feature type="domain" description="HTH gntR-type" evidence="6">
    <location>
        <begin position="3"/>
        <end position="71"/>
    </location>
</feature>
<protein>
    <submittedName>
        <fullName evidence="7">PLP-dependent aminotransferase family protein</fullName>
    </submittedName>
</protein>
<proteinExistence type="inferred from homology"/>
<dbReference type="InterPro" id="IPR015424">
    <property type="entry name" value="PyrdxlP-dep_Trfase"/>
</dbReference>
<evidence type="ECO:0000256" key="4">
    <source>
        <dbReference type="ARBA" id="ARBA00023125"/>
    </source>
</evidence>
<dbReference type="InterPro" id="IPR004839">
    <property type="entry name" value="Aminotransferase_I/II_large"/>
</dbReference>
<keyword evidence="7" id="KW-0808">Transferase</keyword>
<dbReference type="PANTHER" id="PTHR46577:SF1">
    <property type="entry name" value="HTH-TYPE TRANSCRIPTIONAL REGULATORY PROTEIN GABR"/>
    <property type="match status" value="1"/>
</dbReference>
<dbReference type="SUPFAM" id="SSF53383">
    <property type="entry name" value="PLP-dependent transferases"/>
    <property type="match status" value="1"/>
</dbReference>
<evidence type="ECO:0000256" key="3">
    <source>
        <dbReference type="ARBA" id="ARBA00023015"/>
    </source>
</evidence>
<dbReference type="InterPro" id="IPR015422">
    <property type="entry name" value="PyrdxlP-dep_Trfase_small"/>
</dbReference>
<dbReference type="InterPro" id="IPR000524">
    <property type="entry name" value="Tscrpt_reg_HTH_GntR"/>
</dbReference>
<keyword evidence="4" id="KW-0238">DNA-binding</keyword>
<organism evidence="7 8">
    <name type="scientific">Pseudomonas kielensis</name>
    <dbReference type="NCBI Taxonomy" id="2762577"/>
    <lineage>
        <taxon>Bacteria</taxon>
        <taxon>Pseudomonadati</taxon>
        <taxon>Pseudomonadota</taxon>
        <taxon>Gammaproteobacteria</taxon>
        <taxon>Pseudomonadales</taxon>
        <taxon>Pseudomonadaceae</taxon>
        <taxon>Pseudomonas</taxon>
    </lineage>
</organism>